<organism evidence="1 2">
    <name type="scientific">Pedobacter gandavensis</name>
    <dbReference type="NCBI Taxonomy" id="2679963"/>
    <lineage>
        <taxon>Bacteria</taxon>
        <taxon>Pseudomonadati</taxon>
        <taxon>Bacteroidota</taxon>
        <taxon>Sphingobacteriia</taxon>
        <taxon>Sphingobacteriales</taxon>
        <taxon>Sphingobacteriaceae</taxon>
        <taxon>Pedobacter</taxon>
    </lineage>
</organism>
<reference evidence="1 2" key="1">
    <citation type="submission" date="2019-11" db="EMBL/GenBank/DDBJ databases">
        <title>Description of Pedobacter sp. LMG 31462T.</title>
        <authorList>
            <person name="Carlier A."/>
            <person name="Qi S."/>
            <person name="Vandamme P."/>
        </authorList>
    </citation>
    <scope>NUCLEOTIDE SEQUENCE [LARGE SCALE GENOMIC DNA]</scope>
    <source>
        <strain evidence="1 2">LMG 31462</strain>
    </source>
</reference>
<name>A0ABR6EV84_9SPHI</name>
<sequence>MAAPSTAYLFGGTATFPMHIEGEIKLDCYPALFLAEHGNYIKQRFFLDALLVIDNEQGDKAFLGLIEYASANWFMHSKPRLSKGMLAKDESTKYAILNDAGLNTFGLPQFVSREGSAVNYIEFTVALLQPWYGTVTSFEIEFWAGGSRVTSITMDLANFIPNYDFGDSLEAYSPALDITRARAYKVQLSPALDVAALDNMSYDLKFIMGDELFYKEQLKTVNFPLSAPVSVLSLKLRPQGGCETSTEISKALFTEIERVRLLPGLPDPPRIIYREPNGQYVWCSQDINDYSTVFYSDTNLSVRANGWFFGGWDNYVVEVQNGLQGQRFLCQPVVIVPPRDISRFSIQVDRVDVSGNGRIASVSFTVRRNLDNGGDSGDVGVNFKIDDGHAITLGSWFLSAGSTQASGTIDHTIGKPNEFTGVTASIQSLNWDVA</sequence>
<dbReference type="Proteomes" id="UP000636110">
    <property type="component" value="Unassembled WGS sequence"/>
</dbReference>
<keyword evidence="2" id="KW-1185">Reference proteome</keyword>
<gene>
    <name evidence="1" type="ORF">GM920_09700</name>
</gene>
<comment type="caution">
    <text evidence="1">The sequence shown here is derived from an EMBL/GenBank/DDBJ whole genome shotgun (WGS) entry which is preliminary data.</text>
</comment>
<proteinExistence type="predicted"/>
<protein>
    <submittedName>
        <fullName evidence="1">Uncharacterized protein</fullName>
    </submittedName>
</protein>
<evidence type="ECO:0000313" key="2">
    <source>
        <dbReference type="Proteomes" id="UP000636110"/>
    </source>
</evidence>
<evidence type="ECO:0000313" key="1">
    <source>
        <dbReference type="EMBL" id="MBB2149181.1"/>
    </source>
</evidence>
<accession>A0ABR6EV84</accession>
<dbReference type="EMBL" id="WNXC01000002">
    <property type="protein sequence ID" value="MBB2149181.1"/>
    <property type="molecule type" value="Genomic_DNA"/>
</dbReference>
<dbReference type="RefSeq" id="WP_182956340.1">
    <property type="nucleotide sequence ID" value="NZ_WNXC01000002.1"/>
</dbReference>